<protein>
    <recommendedName>
        <fullName evidence="3">Osteopetrosis-associated transmembrane protein 1</fullName>
    </recommendedName>
</protein>
<dbReference type="STRING" id="13249.T1HA43"/>
<proteinExistence type="predicted"/>
<keyword evidence="2" id="KW-1185">Reference proteome</keyword>
<dbReference type="InterPro" id="IPR019172">
    <property type="entry name" value="Osteopetrosis-assoc_TM_1"/>
</dbReference>
<dbReference type="InParanoid" id="T1HA43"/>
<evidence type="ECO:0000313" key="1">
    <source>
        <dbReference type="EnsemblMetazoa" id="RPRC000897-PA"/>
    </source>
</evidence>
<dbReference type="GO" id="GO:0005829">
    <property type="term" value="C:cytosol"/>
    <property type="evidence" value="ECO:0007669"/>
    <property type="project" value="TreeGrafter"/>
</dbReference>
<sequence length="150" mass="16707">MELFVYLKDRGGESCKDELFNLDRLQAVDAGFKYVKGLWERASCDSCFVLDPTGCPTTVLSPAVQEILNISDFLNNCIDTYHNGSVVPDVVTCKACGDNYLKLNNLYNSIKADNGEINYCMDIIDLAHQHEVTGARSLFQTTAGFYKELS</sequence>
<dbReference type="VEuPathDB" id="VectorBase:RPRC000897"/>
<reference evidence="1" key="1">
    <citation type="submission" date="2015-05" db="UniProtKB">
        <authorList>
            <consortium name="EnsemblMetazoa"/>
        </authorList>
    </citation>
    <scope>IDENTIFICATION</scope>
</reference>
<organism evidence="1 2">
    <name type="scientific">Rhodnius prolixus</name>
    <name type="common">Triatomid bug</name>
    <dbReference type="NCBI Taxonomy" id="13249"/>
    <lineage>
        <taxon>Eukaryota</taxon>
        <taxon>Metazoa</taxon>
        <taxon>Ecdysozoa</taxon>
        <taxon>Arthropoda</taxon>
        <taxon>Hexapoda</taxon>
        <taxon>Insecta</taxon>
        <taxon>Pterygota</taxon>
        <taxon>Neoptera</taxon>
        <taxon>Paraneoptera</taxon>
        <taxon>Hemiptera</taxon>
        <taxon>Heteroptera</taxon>
        <taxon>Panheteroptera</taxon>
        <taxon>Cimicomorpha</taxon>
        <taxon>Reduviidae</taxon>
        <taxon>Triatominae</taxon>
        <taxon>Rhodnius</taxon>
    </lineage>
</organism>
<dbReference type="PANTHER" id="PTHR15644">
    <property type="entry name" value="OSTEOPETROSIS ASSOCIATED TRANSMEMBRANE PROTEIN 1"/>
    <property type="match status" value="1"/>
</dbReference>
<dbReference type="Proteomes" id="UP000015103">
    <property type="component" value="Unassembled WGS sequence"/>
</dbReference>
<dbReference type="PANTHER" id="PTHR15644:SF2">
    <property type="entry name" value="OSTEOPETROSIS-ASSOCIATED TRANSMEMBRANE PROTEIN 1"/>
    <property type="match status" value="1"/>
</dbReference>
<evidence type="ECO:0008006" key="3">
    <source>
        <dbReference type="Google" id="ProtNLM"/>
    </source>
</evidence>
<accession>T1HA43</accession>
<evidence type="ECO:0000313" key="2">
    <source>
        <dbReference type="Proteomes" id="UP000015103"/>
    </source>
</evidence>
<dbReference type="EMBL" id="ACPB03001240">
    <property type="status" value="NOT_ANNOTATED_CDS"/>
    <property type="molecule type" value="Genomic_DNA"/>
</dbReference>
<dbReference type="EnsemblMetazoa" id="RPRC000897-RA">
    <property type="protein sequence ID" value="RPRC000897-PA"/>
    <property type="gene ID" value="RPRC000897"/>
</dbReference>
<name>T1HA43_RHOPR</name>
<dbReference type="HOGENOM" id="CLU_1742789_0_0_1"/>
<dbReference type="Pfam" id="PF09777">
    <property type="entry name" value="OSTMP1"/>
    <property type="match status" value="1"/>
</dbReference>
<dbReference type="AlphaFoldDB" id="T1HA43"/>